<protein>
    <recommendedName>
        <fullName evidence="8">L,D-TPase catalytic domain-containing protein</fullName>
    </recommendedName>
</protein>
<dbReference type="GO" id="GO:0008360">
    <property type="term" value="P:regulation of cell shape"/>
    <property type="evidence" value="ECO:0007669"/>
    <property type="project" value="UniProtKB-UniRule"/>
</dbReference>
<keyword evidence="7" id="KW-0472">Membrane</keyword>
<dbReference type="Gene3D" id="2.40.440.10">
    <property type="entry name" value="L,D-transpeptidase catalytic domain-like"/>
    <property type="match status" value="1"/>
</dbReference>
<feature type="transmembrane region" description="Helical" evidence="7">
    <location>
        <begin position="12"/>
        <end position="32"/>
    </location>
</feature>
<evidence type="ECO:0000256" key="7">
    <source>
        <dbReference type="SAM" id="Phobius"/>
    </source>
</evidence>
<keyword evidence="7" id="KW-1133">Transmembrane helix</keyword>
<evidence type="ECO:0000256" key="6">
    <source>
        <dbReference type="PROSITE-ProRule" id="PRU01373"/>
    </source>
</evidence>
<dbReference type="OrthoDB" id="3176960at2"/>
<evidence type="ECO:0000313" key="10">
    <source>
        <dbReference type="Proteomes" id="UP000306420"/>
    </source>
</evidence>
<dbReference type="GO" id="GO:0005576">
    <property type="term" value="C:extracellular region"/>
    <property type="evidence" value="ECO:0007669"/>
    <property type="project" value="TreeGrafter"/>
</dbReference>
<evidence type="ECO:0000313" key="9">
    <source>
        <dbReference type="EMBL" id="TLQ48855.1"/>
    </source>
</evidence>
<reference evidence="9 10" key="1">
    <citation type="submission" date="2019-05" db="EMBL/GenBank/DDBJ databases">
        <title>The metagenome of a microbial culture collection derived from dairy environment covers the genomic content of the human microbiome.</title>
        <authorList>
            <person name="Roder T."/>
            <person name="Wuthrich D."/>
            <person name="Sattari Z."/>
            <person name="Von Ah U."/>
            <person name="Bar C."/>
            <person name="Ronchi F."/>
            <person name="Macpherson A.J."/>
            <person name="Ganal-Vonarburg S.C."/>
            <person name="Bruggmann R."/>
            <person name="Vergeres G."/>
        </authorList>
    </citation>
    <scope>NUCLEOTIDE SEQUENCE [LARGE SCALE GENOMIC DNA]</scope>
    <source>
        <strain evidence="9 10">FAM 24227</strain>
    </source>
</reference>
<evidence type="ECO:0000256" key="1">
    <source>
        <dbReference type="ARBA" id="ARBA00004752"/>
    </source>
</evidence>
<dbReference type="InterPro" id="IPR022029">
    <property type="entry name" value="YoaR-like_PG-bd"/>
</dbReference>
<feature type="active site" description="Proton donor/acceptor" evidence="6">
    <location>
        <position position="417"/>
    </location>
</feature>
<dbReference type="GO" id="GO:0071555">
    <property type="term" value="P:cell wall organization"/>
    <property type="evidence" value="ECO:0007669"/>
    <property type="project" value="UniProtKB-UniRule"/>
</dbReference>
<evidence type="ECO:0000256" key="4">
    <source>
        <dbReference type="ARBA" id="ARBA00022984"/>
    </source>
</evidence>
<sequence>MEKIRQLPKRYVITAIVALLILLIYFVGAFYFKSHFLPRSYAGPVEISQMTPQQATETVEQNLESKTLIFNENENNIGYIEMNQIGMSAEVDELMGQAIQNQNGWSWPIAFFNGDKVVNIQDQIQIDENIVAGLVPSLGIKNEEREPTVDAQLVKNANGEISVAEETYGNQVTSDSLAQAIVQSVGTGAGQLNIEDAYVKPTELTESESLIQRADIIEQMKSTSITLEFDGNSVTIPQGQINAWIYLDEDNNPQVDQEAVEEYILSLNEQYAGLFLPRNFNSTYQGEVQVQPGTYGWFIDRYDEAELIVQDIHNGAQVTREPVIGGSGYGMGDYVGEDYVEVDIAYQMMFIYRDGQLVLDTPIVSGIIGAETVPGAYQVWNMEQDTNLVGYNTITEQDYVQPVSYWIAFDDQAQGIHDASWQSSFGGNAYQTAGSLGCINTPPGMMGQVFELVEYGMPVIIF</sequence>
<dbReference type="InterPro" id="IPR038063">
    <property type="entry name" value="Transpep_catalytic_dom"/>
</dbReference>
<comment type="caution">
    <text evidence="9">The sequence shown here is derived from an EMBL/GenBank/DDBJ whole genome shotgun (WGS) entry which is preliminary data.</text>
</comment>
<dbReference type="PROSITE" id="PS52029">
    <property type="entry name" value="LD_TPASE"/>
    <property type="match status" value="1"/>
</dbReference>
<dbReference type="GO" id="GO:0018104">
    <property type="term" value="P:peptidoglycan-protein cross-linking"/>
    <property type="evidence" value="ECO:0007669"/>
    <property type="project" value="TreeGrafter"/>
</dbReference>
<dbReference type="PANTHER" id="PTHR30582:SF33">
    <property type="entry name" value="EXPORTED PROTEIN"/>
    <property type="match status" value="1"/>
</dbReference>
<dbReference type="CDD" id="cd16913">
    <property type="entry name" value="YkuD_like"/>
    <property type="match status" value="1"/>
</dbReference>
<dbReference type="Proteomes" id="UP000306420">
    <property type="component" value="Unassembled WGS sequence"/>
</dbReference>
<dbReference type="SUPFAM" id="SSF141523">
    <property type="entry name" value="L,D-transpeptidase catalytic domain-like"/>
    <property type="match status" value="1"/>
</dbReference>
<evidence type="ECO:0000259" key="8">
    <source>
        <dbReference type="PROSITE" id="PS52029"/>
    </source>
</evidence>
<dbReference type="Pfam" id="PF03734">
    <property type="entry name" value="YkuD"/>
    <property type="match status" value="1"/>
</dbReference>
<dbReference type="AlphaFoldDB" id="A0A5R9EIR2"/>
<dbReference type="GO" id="GO:0071972">
    <property type="term" value="F:peptidoglycan L,D-transpeptidase activity"/>
    <property type="evidence" value="ECO:0007669"/>
    <property type="project" value="TreeGrafter"/>
</dbReference>
<keyword evidence="7" id="KW-0812">Transmembrane</keyword>
<keyword evidence="2" id="KW-0808">Transferase</keyword>
<dbReference type="InterPro" id="IPR005490">
    <property type="entry name" value="LD_TPept_cat_dom"/>
</dbReference>
<dbReference type="UniPathway" id="UPA00219"/>
<accession>A0A5R9EIR2</accession>
<keyword evidence="5 6" id="KW-0961">Cell wall biogenesis/degradation</keyword>
<keyword evidence="3 6" id="KW-0133">Cell shape</keyword>
<gene>
    <name evidence="9" type="ORF">FEZ33_03540</name>
</gene>
<dbReference type="SUPFAM" id="SSF143985">
    <property type="entry name" value="L,D-transpeptidase pre-catalytic domain-like"/>
    <property type="match status" value="1"/>
</dbReference>
<evidence type="ECO:0000256" key="3">
    <source>
        <dbReference type="ARBA" id="ARBA00022960"/>
    </source>
</evidence>
<keyword evidence="4 6" id="KW-0573">Peptidoglycan synthesis</keyword>
<dbReference type="InterPro" id="IPR038054">
    <property type="entry name" value="LD_TPept-like_central_sf"/>
</dbReference>
<dbReference type="EMBL" id="VBSP01000007">
    <property type="protein sequence ID" value="TLQ48855.1"/>
    <property type="molecule type" value="Genomic_DNA"/>
</dbReference>
<name>A0A5R9EIR2_9LACT</name>
<dbReference type="GO" id="GO:0016740">
    <property type="term" value="F:transferase activity"/>
    <property type="evidence" value="ECO:0007669"/>
    <property type="project" value="UniProtKB-KW"/>
</dbReference>
<comment type="pathway">
    <text evidence="1 6">Cell wall biogenesis; peptidoglycan biosynthesis.</text>
</comment>
<dbReference type="InterPro" id="IPR050979">
    <property type="entry name" value="LD-transpeptidase"/>
</dbReference>
<dbReference type="RefSeq" id="WP_138404020.1">
    <property type="nucleotide sequence ID" value="NZ_VBSP01000007.1"/>
</dbReference>
<evidence type="ECO:0000256" key="2">
    <source>
        <dbReference type="ARBA" id="ARBA00022679"/>
    </source>
</evidence>
<feature type="domain" description="L,D-TPase catalytic" evidence="8">
    <location>
        <begin position="338"/>
        <end position="462"/>
    </location>
</feature>
<dbReference type="PANTHER" id="PTHR30582">
    <property type="entry name" value="L,D-TRANSPEPTIDASE"/>
    <property type="match status" value="1"/>
</dbReference>
<dbReference type="Pfam" id="PF12229">
    <property type="entry name" value="PG_binding_4"/>
    <property type="match status" value="1"/>
</dbReference>
<proteinExistence type="predicted"/>
<organism evidence="9 10">
    <name type="scientific">Ruoffia tabacinasalis</name>
    <dbReference type="NCBI Taxonomy" id="87458"/>
    <lineage>
        <taxon>Bacteria</taxon>
        <taxon>Bacillati</taxon>
        <taxon>Bacillota</taxon>
        <taxon>Bacilli</taxon>
        <taxon>Lactobacillales</taxon>
        <taxon>Aerococcaceae</taxon>
        <taxon>Ruoffia</taxon>
    </lineage>
</organism>
<evidence type="ECO:0000256" key="5">
    <source>
        <dbReference type="ARBA" id="ARBA00023316"/>
    </source>
</evidence>
<dbReference type="Gene3D" id="3.10.20.800">
    <property type="match status" value="1"/>
</dbReference>
<feature type="active site" description="Nucleophile" evidence="6">
    <location>
        <position position="438"/>
    </location>
</feature>